<dbReference type="Proteomes" id="UP000281647">
    <property type="component" value="Unassembled WGS sequence"/>
</dbReference>
<proteinExistence type="predicted"/>
<dbReference type="OrthoDB" id="9962790at2"/>
<reference evidence="2 3" key="1">
    <citation type="submission" date="2018-11" db="EMBL/GenBank/DDBJ databases">
        <title>Pseudaminobacter arsenicus sp. nov., an arsenic-resistant bacterium isolated from arsenic-rich aquifers.</title>
        <authorList>
            <person name="Mu Y."/>
        </authorList>
    </citation>
    <scope>NUCLEOTIDE SEQUENCE [LARGE SCALE GENOMIC DNA]</scope>
    <source>
        <strain evidence="2 3">CB3</strain>
    </source>
</reference>
<feature type="region of interest" description="Disordered" evidence="1">
    <location>
        <begin position="1"/>
        <end position="48"/>
    </location>
</feature>
<name>A0A432VAU7_9HYPH</name>
<organism evidence="2 3">
    <name type="scientific">Borborobacter arsenicus</name>
    <dbReference type="NCBI Taxonomy" id="1851146"/>
    <lineage>
        <taxon>Bacteria</taxon>
        <taxon>Pseudomonadati</taxon>
        <taxon>Pseudomonadota</taxon>
        <taxon>Alphaproteobacteria</taxon>
        <taxon>Hyphomicrobiales</taxon>
        <taxon>Phyllobacteriaceae</taxon>
        <taxon>Borborobacter</taxon>
    </lineage>
</organism>
<dbReference type="RefSeq" id="WP_128624299.1">
    <property type="nucleotide sequence ID" value="NZ_ML133508.1"/>
</dbReference>
<evidence type="ECO:0000313" key="2">
    <source>
        <dbReference type="EMBL" id="RUM99307.1"/>
    </source>
</evidence>
<comment type="caution">
    <text evidence="2">The sequence shown here is derived from an EMBL/GenBank/DDBJ whole genome shotgun (WGS) entry which is preliminary data.</text>
</comment>
<gene>
    <name evidence="2" type="ORF">EET67_03880</name>
</gene>
<dbReference type="AlphaFoldDB" id="A0A432VAU7"/>
<evidence type="ECO:0000313" key="3">
    <source>
        <dbReference type="Proteomes" id="UP000281647"/>
    </source>
</evidence>
<evidence type="ECO:0000256" key="1">
    <source>
        <dbReference type="SAM" id="MobiDB-lite"/>
    </source>
</evidence>
<protein>
    <submittedName>
        <fullName evidence="2">Uncharacterized protein</fullName>
    </submittedName>
</protein>
<feature type="compositionally biased region" description="Polar residues" evidence="1">
    <location>
        <begin position="8"/>
        <end position="20"/>
    </location>
</feature>
<sequence>MKNRKGSDSSSVTPTSQPNVGASAPLPVKPEKANVNDNSQSKRSAGAERQTYWTSDRYGWLLIVNGEMRARVESARVILLTHRDTKPRRLIAPNSQVPFDVAERLIGIPRVDRFEDRGLRLIITSPRPMQERATAAFCERVPKDRELRHYLSEAWKLLNAKATEGGLDVNGSTARHEIGLAIRSLQLSGNKWSPNTLQHIQSAADALHQSQVDPEAPYERSALSECQKALSLIELAPELPRAPAVVAAGESPRVVPRP</sequence>
<keyword evidence="3" id="KW-1185">Reference proteome</keyword>
<accession>A0A432VAU7</accession>
<dbReference type="EMBL" id="RKST01000002">
    <property type="protein sequence ID" value="RUM99307.1"/>
    <property type="molecule type" value="Genomic_DNA"/>
</dbReference>